<dbReference type="GO" id="GO:0015627">
    <property type="term" value="C:type II protein secretion system complex"/>
    <property type="evidence" value="ECO:0007669"/>
    <property type="project" value="TreeGrafter"/>
</dbReference>
<feature type="region of interest" description="Disordered" evidence="1">
    <location>
        <begin position="101"/>
        <end position="125"/>
    </location>
</feature>
<dbReference type="SUPFAM" id="SSF47781">
    <property type="entry name" value="RuvA domain 2-like"/>
    <property type="match status" value="1"/>
</dbReference>
<accession>A0A848B4X2</accession>
<evidence type="ECO:0000256" key="1">
    <source>
        <dbReference type="SAM" id="MobiDB-lite"/>
    </source>
</evidence>
<dbReference type="Pfam" id="PF12836">
    <property type="entry name" value="HHH_3"/>
    <property type="match status" value="1"/>
</dbReference>
<dbReference type="Gene3D" id="3.10.560.10">
    <property type="entry name" value="Outer membrane lipoprotein wza domain like"/>
    <property type="match status" value="1"/>
</dbReference>
<dbReference type="Gene3D" id="1.10.150.320">
    <property type="entry name" value="Photosystem II 12 kDa extrinsic protein"/>
    <property type="match status" value="1"/>
</dbReference>
<sequence>MPLFRKSMLVLLLLALVVGGGAFYGMQSQQEAVVLDAAEQPAAEEASAGVTVYVTGAVQQPGVVTVAAGARTADAVNACGGLLPQADAERVNMAQPVKDGQQIRVPEKKETGTAGADGKAAPGKDADGCVNLNTADEKALDALPGVGPATARKIIEYRESEGGFQSTEDLMKIKGIGQAKYDKLKDKVTI</sequence>
<dbReference type="AlphaFoldDB" id="A0A848B4X2"/>
<dbReference type="RefSeq" id="WP_020700538.1">
    <property type="nucleotide sequence ID" value="NZ_JABAFA010000006.1"/>
</dbReference>
<dbReference type="EMBL" id="JABAFA010000006">
    <property type="protein sequence ID" value="NMD98546.1"/>
    <property type="molecule type" value="Genomic_DNA"/>
</dbReference>
<dbReference type="Pfam" id="PF10531">
    <property type="entry name" value="SLBB"/>
    <property type="match status" value="1"/>
</dbReference>
<dbReference type="PANTHER" id="PTHR21180">
    <property type="entry name" value="ENDONUCLEASE/EXONUCLEASE/PHOSPHATASE FAMILY DOMAIN-CONTAINING PROTEIN 1"/>
    <property type="match status" value="1"/>
</dbReference>
<dbReference type="NCBIfam" id="TIGR00426">
    <property type="entry name" value="competence protein ComEA helix-hairpin-helix repeat region"/>
    <property type="match status" value="1"/>
</dbReference>
<dbReference type="GO" id="GO:0015628">
    <property type="term" value="P:protein secretion by the type II secretion system"/>
    <property type="evidence" value="ECO:0007669"/>
    <property type="project" value="TreeGrafter"/>
</dbReference>
<evidence type="ECO:0000259" key="2">
    <source>
        <dbReference type="SMART" id="SM00278"/>
    </source>
</evidence>
<dbReference type="InterPro" id="IPR010994">
    <property type="entry name" value="RuvA_2-like"/>
</dbReference>
<dbReference type="Proteomes" id="UP000543804">
    <property type="component" value="Unassembled WGS sequence"/>
</dbReference>
<dbReference type="PANTHER" id="PTHR21180:SF32">
    <property type="entry name" value="ENDONUCLEASE_EXONUCLEASE_PHOSPHATASE FAMILY DOMAIN-CONTAINING PROTEIN 1"/>
    <property type="match status" value="1"/>
</dbReference>
<feature type="compositionally biased region" description="Low complexity" evidence="1">
    <location>
        <begin position="112"/>
        <end position="121"/>
    </location>
</feature>
<proteinExistence type="predicted"/>
<comment type="caution">
    <text evidence="3">The sequence shown here is derived from an EMBL/GenBank/DDBJ whole genome shotgun (WGS) entry which is preliminary data.</text>
</comment>
<dbReference type="InterPro" id="IPR003583">
    <property type="entry name" value="Hlx-hairpin-Hlx_DNA-bd_motif"/>
</dbReference>
<reference evidence="3 4" key="1">
    <citation type="submission" date="2020-04" db="EMBL/GenBank/DDBJ databases">
        <authorList>
            <person name="Hitch T.C.A."/>
            <person name="Wylensek D."/>
            <person name="Clavel T."/>
        </authorList>
    </citation>
    <scope>NUCLEOTIDE SEQUENCE [LARGE SCALE GENOMIC DNA]</scope>
    <source>
        <strain evidence="3 4">PG-130-P53-12</strain>
    </source>
</reference>
<evidence type="ECO:0000313" key="4">
    <source>
        <dbReference type="Proteomes" id="UP000543804"/>
    </source>
</evidence>
<protein>
    <submittedName>
        <fullName evidence="3">Competence protein ComEA</fullName>
    </submittedName>
</protein>
<name>A0A848B4X2_9FIRM</name>
<feature type="domain" description="Helix-hairpin-helix DNA-binding motif class 1" evidence="2">
    <location>
        <begin position="138"/>
        <end position="157"/>
    </location>
</feature>
<evidence type="ECO:0000313" key="3">
    <source>
        <dbReference type="EMBL" id="NMD98546.1"/>
    </source>
</evidence>
<keyword evidence="4" id="KW-1185">Reference proteome</keyword>
<dbReference type="GO" id="GO:0003677">
    <property type="term" value="F:DNA binding"/>
    <property type="evidence" value="ECO:0007669"/>
    <property type="project" value="InterPro"/>
</dbReference>
<dbReference type="InterPro" id="IPR019554">
    <property type="entry name" value="Soluble_ligand-bd"/>
</dbReference>
<organism evidence="3 4">
    <name type="scientific">Selenomonas bovis</name>
    <dbReference type="NCBI Taxonomy" id="416586"/>
    <lineage>
        <taxon>Bacteria</taxon>
        <taxon>Bacillati</taxon>
        <taxon>Bacillota</taxon>
        <taxon>Negativicutes</taxon>
        <taxon>Selenomonadales</taxon>
        <taxon>Selenomonadaceae</taxon>
        <taxon>Selenomonas</taxon>
    </lineage>
</organism>
<dbReference type="InterPro" id="IPR051675">
    <property type="entry name" value="Endo/Exo/Phosphatase_dom_1"/>
</dbReference>
<dbReference type="InterPro" id="IPR004509">
    <property type="entry name" value="Competence_ComEA_HhH"/>
</dbReference>
<dbReference type="GO" id="GO:0006281">
    <property type="term" value="P:DNA repair"/>
    <property type="evidence" value="ECO:0007669"/>
    <property type="project" value="InterPro"/>
</dbReference>
<gene>
    <name evidence="3" type="ORF">HF878_03480</name>
</gene>
<dbReference type="SMART" id="SM00278">
    <property type="entry name" value="HhH1"/>
    <property type="match status" value="2"/>
</dbReference>
<feature type="domain" description="Helix-hairpin-helix DNA-binding motif class 1" evidence="2">
    <location>
        <begin position="168"/>
        <end position="187"/>
    </location>
</feature>